<dbReference type="EMBL" id="JADJMH010000006">
    <property type="protein sequence ID" value="MBK7674863.1"/>
    <property type="molecule type" value="Genomic_DNA"/>
</dbReference>
<dbReference type="Proteomes" id="UP000697998">
    <property type="component" value="Unassembled WGS sequence"/>
</dbReference>
<dbReference type="PROSITE" id="PS00330">
    <property type="entry name" value="HEMOLYSIN_CALCIUM"/>
    <property type="match status" value="2"/>
</dbReference>
<feature type="region of interest" description="Disordered" evidence="3">
    <location>
        <begin position="211"/>
        <end position="230"/>
    </location>
</feature>
<dbReference type="PANTHER" id="PTHR38340">
    <property type="entry name" value="S-LAYER PROTEIN"/>
    <property type="match status" value="1"/>
</dbReference>
<sequence>MAIYNGTPGNDILNGSAGSIDDTLDGGLGDDVYRYSLGSGNDVITDTGGADTIELSDPLSLYSGWNFYRNGNDLVINFNGQGLLTVTNQFLGAPVIETLSLDGSALYSFSNLLTGSAGNDVLIGTSSGEVINGGGGDDLIFGNQGDDTLSGGDGDDEISGGPGADELYGDAGDDELHVLKGDSVVDGGADEDNATFYDEAGGVVINFSGDAGYPGPPAGGWKRPARRRVH</sequence>
<name>A0A935PYT5_9PROT</name>
<dbReference type="GO" id="GO:0005576">
    <property type="term" value="C:extracellular region"/>
    <property type="evidence" value="ECO:0007669"/>
    <property type="project" value="UniProtKB-SubCell"/>
</dbReference>
<comment type="caution">
    <text evidence="4">The sequence shown here is derived from an EMBL/GenBank/DDBJ whole genome shotgun (WGS) entry which is preliminary data.</text>
</comment>
<dbReference type="SUPFAM" id="SSF51120">
    <property type="entry name" value="beta-Roll"/>
    <property type="match status" value="2"/>
</dbReference>
<dbReference type="PANTHER" id="PTHR38340:SF1">
    <property type="entry name" value="S-LAYER PROTEIN"/>
    <property type="match status" value="1"/>
</dbReference>
<keyword evidence="2" id="KW-0964">Secreted</keyword>
<dbReference type="InterPro" id="IPR001343">
    <property type="entry name" value="Hemolysn_Ca-bd"/>
</dbReference>
<dbReference type="InterPro" id="IPR050557">
    <property type="entry name" value="RTX_toxin/Mannuronan_C5-epim"/>
</dbReference>
<proteinExistence type="predicted"/>
<dbReference type="Pfam" id="PF00353">
    <property type="entry name" value="HemolysinCabind"/>
    <property type="match status" value="4"/>
</dbReference>
<dbReference type="GO" id="GO:0005509">
    <property type="term" value="F:calcium ion binding"/>
    <property type="evidence" value="ECO:0007669"/>
    <property type="project" value="InterPro"/>
</dbReference>
<accession>A0A935PYT5</accession>
<protein>
    <recommendedName>
        <fullName evidence="6">Calcium-binding protein</fullName>
    </recommendedName>
</protein>
<comment type="subcellular location">
    <subcellularLocation>
        <location evidence="1">Secreted</location>
    </subcellularLocation>
</comment>
<evidence type="ECO:0000256" key="2">
    <source>
        <dbReference type="ARBA" id="ARBA00022525"/>
    </source>
</evidence>
<dbReference type="InterPro" id="IPR011049">
    <property type="entry name" value="Serralysin-like_metalloprot_C"/>
</dbReference>
<evidence type="ECO:0008006" key="6">
    <source>
        <dbReference type="Google" id="ProtNLM"/>
    </source>
</evidence>
<dbReference type="AlphaFoldDB" id="A0A935PYT5"/>
<dbReference type="Gene3D" id="2.150.10.10">
    <property type="entry name" value="Serralysin-like metalloprotease, C-terminal"/>
    <property type="match status" value="2"/>
</dbReference>
<organism evidence="4 5">
    <name type="scientific">Candidatus Accumulibacter proximus</name>
    <dbReference type="NCBI Taxonomy" id="2954385"/>
    <lineage>
        <taxon>Bacteria</taxon>
        <taxon>Pseudomonadati</taxon>
        <taxon>Pseudomonadota</taxon>
        <taxon>Betaproteobacteria</taxon>
        <taxon>Candidatus Accumulibacter</taxon>
    </lineage>
</organism>
<reference evidence="4 5" key="1">
    <citation type="submission" date="2020-10" db="EMBL/GenBank/DDBJ databases">
        <title>Connecting structure to function with the recovery of over 1000 high-quality activated sludge metagenome-assembled genomes encoding full-length rRNA genes using long-read sequencing.</title>
        <authorList>
            <person name="Singleton C.M."/>
            <person name="Petriglieri F."/>
            <person name="Kristensen J.M."/>
            <person name="Kirkegaard R.H."/>
            <person name="Michaelsen T.Y."/>
            <person name="Andersen M.H."/>
            <person name="Karst S.M."/>
            <person name="Dueholm M.S."/>
            <person name="Nielsen P.H."/>
            <person name="Albertsen M."/>
        </authorList>
    </citation>
    <scope>NUCLEOTIDE SEQUENCE [LARGE SCALE GENOMIC DNA]</scope>
    <source>
        <strain evidence="4">EsbW_18-Q3-R4-48_BATAC.285</strain>
    </source>
</reference>
<evidence type="ECO:0000256" key="1">
    <source>
        <dbReference type="ARBA" id="ARBA00004613"/>
    </source>
</evidence>
<feature type="region of interest" description="Disordered" evidence="3">
    <location>
        <begin position="145"/>
        <end position="164"/>
    </location>
</feature>
<evidence type="ECO:0000256" key="3">
    <source>
        <dbReference type="SAM" id="MobiDB-lite"/>
    </source>
</evidence>
<gene>
    <name evidence="4" type="ORF">IPJ27_08835</name>
</gene>
<evidence type="ECO:0000313" key="5">
    <source>
        <dbReference type="Proteomes" id="UP000697998"/>
    </source>
</evidence>
<dbReference type="PRINTS" id="PR00313">
    <property type="entry name" value="CABNDNGRPT"/>
</dbReference>
<evidence type="ECO:0000313" key="4">
    <source>
        <dbReference type="EMBL" id="MBK7674863.1"/>
    </source>
</evidence>
<dbReference type="InterPro" id="IPR018511">
    <property type="entry name" value="Hemolysin-typ_Ca-bd_CS"/>
</dbReference>